<reference evidence="1" key="1">
    <citation type="submission" date="2020-05" db="EMBL/GenBank/DDBJ databases">
        <authorList>
            <person name="Chiriac C."/>
            <person name="Salcher M."/>
            <person name="Ghai R."/>
            <person name="Kavagutti S V."/>
        </authorList>
    </citation>
    <scope>NUCLEOTIDE SEQUENCE</scope>
</reference>
<protein>
    <submittedName>
        <fullName evidence="1">Unannotated protein</fullName>
    </submittedName>
</protein>
<dbReference type="AlphaFoldDB" id="A0A6J6YFE0"/>
<gene>
    <name evidence="1" type="ORF">UFOPK3010_00775</name>
</gene>
<organism evidence="1">
    <name type="scientific">freshwater metagenome</name>
    <dbReference type="NCBI Taxonomy" id="449393"/>
    <lineage>
        <taxon>unclassified sequences</taxon>
        <taxon>metagenomes</taxon>
        <taxon>ecological metagenomes</taxon>
    </lineage>
</organism>
<accession>A0A6J6YFE0</accession>
<dbReference type="EMBL" id="CAFAAM010000087">
    <property type="protein sequence ID" value="CAB4804297.1"/>
    <property type="molecule type" value="Genomic_DNA"/>
</dbReference>
<evidence type="ECO:0000313" key="1">
    <source>
        <dbReference type="EMBL" id="CAB4804297.1"/>
    </source>
</evidence>
<sequence>MYKTSARCLFIGSGNAVLKIAKQHIDRWDDLRKFAHHLLVRRRKEMDHAGGLYRNLTNRLGGTHSKRAEEVLGISHALKLSA</sequence>
<proteinExistence type="predicted"/>
<name>A0A6J6YFE0_9ZZZZ</name>